<dbReference type="AlphaFoldDB" id="A0A6A5WM08"/>
<keyword evidence="2" id="KW-1185">Reference proteome</keyword>
<dbReference type="Proteomes" id="UP000799779">
    <property type="component" value="Unassembled WGS sequence"/>
</dbReference>
<dbReference type="EMBL" id="ML977574">
    <property type="protein sequence ID" value="KAF2003020.1"/>
    <property type="molecule type" value="Genomic_DNA"/>
</dbReference>
<gene>
    <name evidence="1" type="ORF">P154DRAFT_108980</name>
</gene>
<evidence type="ECO:0000313" key="2">
    <source>
        <dbReference type="Proteomes" id="UP000799779"/>
    </source>
</evidence>
<name>A0A6A5WM08_9PLEO</name>
<organism evidence="1 2">
    <name type="scientific">Amniculicola lignicola CBS 123094</name>
    <dbReference type="NCBI Taxonomy" id="1392246"/>
    <lineage>
        <taxon>Eukaryota</taxon>
        <taxon>Fungi</taxon>
        <taxon>Dikarya</taxon>
        <taxon>Ascomycota</taxon>
        <taxon>Pezizomycotina</taxon>
        <taxon>Dothideomycetes</taxon>
        <taxon>Pleosporomycetidae</taxon>
        <taxon>Pleosporales</taxon>
        <taxon>Amniculicolaceae</taxon>
        <taxon>Amniculicola</taxon>
    </lineage>
</organism>
<sequence>MIPLRFRMKSQREREDAQVWRDRLIGKRLVTSDPDVLESLATQRAKHPKRYPKVYSYELPGEGFDKHLEFNVQLGSRLLQLPAEIKNRILEFALSPPPQLHDTYSSIIEWGQRGAVILACKQLYAEGRTMALELNTFPYESLQAKTNLTTNNPSLLINNMYIYNR</sequence>
<accession>A0A6A5WM08</accession>
<protein>
    <submittedName>
        <fullName evidence="1">Uncharacterized protein</fullName>
    </submittedName>
</protein>
<reference evidence="1" key="1">
    <citation type="journal article" date="2020" name="Stud. Mycol.">
        <title>101 Dothideomycetes genomes: a test case for predicting lifestyles and emergence of pathogens.</title>
        <authorList>
            <person name="Haridas S."/>
            <person name="Albert R."/>
            <person name="Binder M."/>
            <person name="Bloem J."/>
            <person name="Labutti K."/>
            <person name="Salamov A."/>
            <person name="Andreopoulos B."/>
            <person name="Baker S."/>
            <person name="Barry K."/>
            <person name="Bills G."/>
            <person name="Bluhm B."/>
            <person name="Cannon C."/>
            <person name="Castanera R."/>
            <person name="Culley D."/>
            <person name="Daum C."/>
            <person name="Ezra D."/>
            <person name="Gonzalez J."/>
            <person name="Henrissat B."/>
            <person name="Kuo A."/>
            <person name="Liang C."/>
            <person name="Lipzen A."/>
            <person name="Lutzoni F."/>
            <person name="Magnuson J."/>
            <person name="Mondo S."/>
            <person name="Nolan M."/>
            <person name="Ohm R."/>
            <person name="Pangilinan J."/>
            <person name="Park H.-J."/>
            <person name="Ramirez L."/>
            <person name="Alfaro M."/>
            <person name="Sun H."/>
            <person name="Tritt A."/>
            <person name="Yoshinaga Y."/>
            <person name="Zwiers L.-H."/>
            <person name="Turgeon B."/>
            <person name="Goodwin S."/>
            <person name="Spatafora J."/>
            <person name="Crous P."/>
            <person name="Grigoriev I."/>
        </authorList>
    </citation>
    <scope>NUCLEOTIDE SEQUENCE</scope>
    <source>
        <strain evidence="1">CBS 123094</strain>
    </source>
</reference>
<proteinExistence type="predicted"/>
<evidence type="ECO:0000313" key="1">
    <source>
        <dbReference type="EMBL" id="KAF2003020.1"/>
    </source>
</evidence>
<dbReference type="OrthoDB" id="5413827at2759"/>